<comment type="caution">
    <text evidence="1">The sequence shown here is derived from an EMBL/GenBank/DDBJ whole genome shotgun (WGS) entry which is preliminary data.</text>
</comment>
<evidence type="ECO:0000313" key="1">
    <source>
        <dbReference type="EMBL" id="GBQ03663.1"/>
    </source>
</evidence>
<gene>
    <name evidence="1" type="ORF">SSP531S_51380</name>
</gene>
<accession>A0A388T3Y7</accession>
<dbReference type="AlphaFoldDB" id="A0A388T3Y7"/>
<evidence type="ECO:0000313" key="2">
    <source>
        <dbReference type="Proteomes" id="UP000265354"/>
    </source>
</evidence>
<sequence length="326" mass="35763">MTAVYAYPTLVGRIKPTVRRASIDGKPLQVALISQPDRVVALHQVEHDEWTEGVLEVEVSLPAEELADGPWSGVTCVAVLTEGATNTRVVSRLERRQDDDRYWRGEVRVRRSAHLARAVLDVSVVGSYGGVDGRVIGTGDAPWVVDLLARTPTRHRDVEILEEDFRDGPREWLRSFKDAPWLVDTAGDMPAILLNTSFEGLAGLLSGARGPLEKATADMVVAQIAAEAWATMFQSALSDLEYDEDGTPQFPGGWREPVLRIMLPEVFPGQPLADALVEAHRRRSEGLGWAEVQSRIQLAAGRRSRVPKNLTAAIRAVTPAQEGSRP</sequence>
<protein>
    <submittedName>
        <fullName evidence="1">Uncharacterized protein</fullName>
    </submittedName>
</protein>
<proteinExistence type="predicted"/>
<dbReference type="RefSeq" id="WP_116428788.1">
    <property type="nucleotide sequence ID" value="NZ_BGZL01000021.1"/>
</dbReference>
<reference evidence="1 2" key="1">
    <citation type="submission" date="2018-07" db="EMBL/GenBank/DDBJ databases">
        <title>Whole Genome Shotgun Sequence of Streptomyces spongiicola strain 531S.</title>
        <authorList>
            <person name="Dohra H."/>
            <person name="Kodani S."/>
        </authorList>
    </citation>
    <scope>NUCLEOTIDE SEQUENCE [LARGE SCALE GENOMIC DNA]</scope>
    <source>
        <strain evidence="1 2">531S</strain>
    </source>
</reference>
<dbReference type="Proteomes" id="UP000265354">
    <property type="component" value="Unassembled WGS sequence"/>
</dbReference>
<organism evidence="1 2">
    <name type="scientific">Streptomyces spongiicola</name>
    <dbReference type="NCBI Taxonomy" id="1690221"/>
    <lineage>
        <taxon>Bacteria</taxon>
        <taxon>Bacillati</taxon>
        <taxon>Actinomycetota</taxon>
        <taxon>Actinomycetes</taxon>
        <taxon>Kitasatosporales</taxon>
        <taxon>Streptomycetaceae</taxon>
        <taxon>Streptomyces</taxon>
    </lineage>
</organism>
<name>A0A388T3Y7_9ACTN</name>
<dbReference type="EMBL" id="BGZL01000021">
    <property type="protein sequence ID" value="GBQ03663.1"/>
    <property type="molecule type" value="Genomic_DNA"/>
</dbReference>